<evidence type="ECO:0000256" key="2">
    <source>
        <dbReference type="ARBA" id="ARBA00001946"/>
    </source>
</evidence>
<dbReference type="RefSeq" id="WP_153072943.1">
    <property type="nucleotide sequence ID" value="NZ_JBALKG010000077.1"/>
</dbReference>
<evidence type="ECO:0000256" key="10">
    <source>
        <dbReference type="ARBA" id="ARBA00022842"/>
    </source>
</evidence>
<dbReference type="Pfam" id="PF02110">
    <property type="entry name" value="HK"/>
    <property type="match status" value="1"/>
</dbReference>
<dbReference type="EMBL" id="VZAZ01000030">
    <property type="protein sequence ID" value="MQO55422.1"/>
    <property type="molecule type" value="Genomic_DNA"/>
</dbReference>
<evidence type="ECO:0000313" key="14">
    <source>
        <dbReference type="Proteomes" id="UP000358159"/>
    </source>
</evidence>
<evidence type="ECO:0000256" key="8">
    <source>
        <dbReference type="ARBA" id="ARBA00022777"/>
    </source>
</evidence>
<accession>A0A5P0VX39</accession>
<evidence type="ECO:0000256" key="7">
    <source>
        <dbReference type="ARBA" id="ARBA00022741"/>
    </source>
</evidence>
<dbReference type="Gene3D" id="3.40.1190.20">
    <property type="match status" value="1"/>
</dbReference>
<dbReference type="EC" id="2.7.1.50" evidence="4"/>
<keyword evidence="9" id="KW-0067">ATP-binding</keyword>
<organism evidence="13 14">
    <name type="scientific">Segatella copri</name>
    <dbReference type="NCBI Taxonomy" id="165179"/>
    <lineage>
        <taxon>Bacteria</taxon>
        <taxon>Pseudomonadati</taxon>
        <taxon>Bacteroidota</taxon>
        <taxon>Bacteroidia</taxon>
        <taxon>Bacteroidales</taxon>
        <taxon>Prevotellaceae</taxon>
        <taxon>Segatella</taxon>
    </lineage>
</organism>
<dbReference type="InterPro" id="IPR029056">
    <property type="entry name" value="Ribokinase-like"/>
</dbReference>
<keyword evidence="11" id="KW-0784">Thiamine biosynthesis</keyword>
<gene>
    <name evidence="13" type="ORF">F7D42_06800</name>
    <name evidence="12" type="ORF">F7D62_02010</name>
</gene>
<dbReference type="SUPFAM" id="SSF53613">
    <property type="entry name" value="Ribokinase-like"/>
    <property type="match status" value="1"/>
</dbReference>
<keyword evidence="7" id="KW-0547">Nucleotide-binding</keyword>
<comment type="catalytic activity">
    <reaction evidence="1">
        <text>5-(2-hydroxyethyl)-4-methylthiazole + ATP = 4-methyl-5-(2-phosphooxyethyl)-thiazole + ADP + H(+)</text>
        <dbReference type="Rhea" id="RHEA:24212"/>
        <dbReference type="ChEBI" id="CHEBI:15378"/>
        <dbReference type="ChEBI" id="CHEBI:17957"/>
        <dbReference type="ChEBI" id="CHEBI:30616"/>
        <dbReference type="ChEBI" id="CHEBI:58296"/>
        <dbReference type="ChEBI" id="CHEBI:456216"/>
        <dbReference type="EC" id="2.7.1.50"/>
    </reaction>
</comment>
<evidence type="ECO:0000313" key="15">
    <source>
        <dbReference type="Proteomes" id="UP000390763"/>
    </source>
</evidence>
<dbReference type="InterPro" id="IPR000417">
    <property type="entry name" value="Hyethyz_kinase"/>
</dbReference>
<comment type="cofactor">
    <cofactor evidence="2">
        <name>Mg(2+)</name>
        <dbReference type="ChEBI" id="CHEBI:18420"/>
    </cofactor>
</comment>
<dbReference type="GO" id="GO:0009228">
    <property type="term" value="P:thiamine biosynthetic process"/>
    <property type="evidence" value="ECO:0007669"/>
    <property type="project" value="UniProtKB-KW"/>
</dbReference>
<name>A0A5P0VX39_9BACT</name>
<dbReference type="Proteomes" id="UP000358159">
    <property type="component" value="Unassembled WGS sequence"/>
</dbReference>
<evidence type="ECO:0000256" key="5">
    <source>
        <dbReference type="ARBA" id="ARBA00022679"/>
    </source>
</evidence>
<dbReference type="AlphaFoldDB" id="A0A5P0VX39"/>
<evidence type="ECO:0000256" key="3">
    <source>
        <dbReference type="ARBA" id="ARBA00004868"/>
    </source>
</evidence>
<keyword evidence="5" id="KW-0808">Transferase</keyword>
<protein>
    <recommendedName>
        <fullName evidence="4">hydroxyethylthiazole kinase</fullName>
        <ecNumber evidence="4">2.7.1.50</ecNumber>
    </recommendedName>
</protein>
<evidence type="ECO:0000256" key="11">
    <source>
        <dbReference type="ARBA" id="ARBA00022977"/>
    </source>
</evidence>
<keyword evidence="8" id="KW-0418">Kinase</keyword>
<comment type="pathway">
    <text evidence="3">Cofactor biosynthesis; thiamine diphosphate biosynthesis; 4-methyl-5-(2-phosphoethyl)-thiazole from 5-(2-hydroxyethyl)-4-methylthiazole: step 1/1.</text>
</comment>
<comment type="caution">
    <text evidence="13">The sequence shown here is derived from an EMBL/GenBank/DDBJ whole genome shotgun (WGS) entry which is preliminary data.</text>
</comment>
<evidence type="ECO:0000256" key="9">
    <source>
        <dbReference type="ARBA" id="ARBA00022840"/>
    </source>
</evidence>
<proteinExistence type="predicted"/>
<keyword evidence="10" id="KW-0460">Magnesium</keyword>
<dbReference type="GO" id="GO:0004417">
    <property type="term" value="F:hydroxyethylthiazole kinase activity"/>
    <property type="evidence" value="ECO:0007669"/>
    <property type="project" value="UniProtKB-EC"/>
</dbReference>
<keyword evidence="6" id="KW-0479">Metal-binding</keyword>
<dbReference type="EMBL" id="VZBT01000014">
    <property type="protein sequence ID" value="MQO02903.1"/>
    <property type="molecule type" value="Genomic_DNA"/>
</dbReference>
<sequence>MAQQLSCIIVVTGAIDFITDGERMAYVHEGHPMMSKVTAMGCTATGIVGAFLAVNSDPLEASFHAMKAMEIAGERTASLSRGNGSMMINFLDELYNLMADD</sequence>
<reference evidence="14 15" key="1">
    <citation type="submission" date="2019-09" db="EMBL/GenBank/DDBJ databases">
        <title>Distinct polysaccharide growth profiles of human intestinal Prevotella copri isolates.</title>
        <authorList>
            <person name="Fehlner-Peach H."/>
            <person name="Magnabosco C."/>
            <person name="Raghavan V."/>
            <person name="Scher J.U."/>
            <person name="Tett A."/>
            <person name="Cox L.M."/>
            <person name="Gottsegen C."/>
            <person name="Watters A."/>
            <person name="Wiltshire- Gordon J.D."/>
            <person name="Segata N."/>
            <person name="Bonneau R."/>
            <person name="Littman D.R."/>
        </authorList>
    </citation>
    <scope>NUCLEOTIDE SEQUENCE [LARGE SCALE GENOMIC DNA]</scope>
    <source>
        <strain evidence="13 14">BVe41219</strain>
        <strain evidence="12">IAK279</strain>
        <strain evidence="15">iAK279</strain>
    </source>
</reference>
<dbReference type="GO" id="GO:0009229">
    <property type="term" value="P:thiamine diphosphate biosynthetic process"/>
    <property type="evidence" value="ECO:0007669"/>
    <property type="project" value="UniProtKB-UniPathway"/>
</dbReference>
<dbReference type="GO" id="GO:0005524">
    <property type="term" value="F:ATP binding"/>
    <property type="evidence" value="ECO:0007669"/>
    <property type="project" value="UniProtKB-KW"/>
</dbReference>
<dbReference type="Proteomes" id="UP000390763">
    <property type="component" value="Unassembled WGS sequence"/>
</dbReference>
<evidence type="ECO:0000256" key="6">
    <source>
        <dbReference type="ARBA" id="ARBA00022723"/>
    </source>
</evidence>
<evidence type="ECO:0000313" key="12">
    <source>
        <dbReference type="EMBL" id="MQO02903.1"/>
    </source>
</evidence>
<evidence type="ECO:0000256" key="1">
    <source>
        <dbReference type="ARBA" id="ARBA00001771"/>
    </source>
</evidence>
<dbReference type="GO" id="GO:0000287">
    <property type="term" value="F:magnesium ion binding"/>
    <property type="evidence" value="ECO:0007669"/>
    <property type="project" value="InterPro"/>
</dbReference>
<evidence type="ECO:0000313" key="13">
    <source>
        <dbReference type="EMBL" id="MQO55422.1"/>
    </source>
</evidence>
<evidence type="ECO:0000256" key="4">
    <source>
        <dbReference type="ARBA" id="ARBA00012129"/>
    </source>
</evidence>
<dbReference type="UniPathway" id="UPA00060">
    <property type="reaction ID" value="UER00139"/>
</dbReference>